<evidence type="ECO:0000259" key="1">
    <source>
        <dbReference type="Pfam" id="PF07969"/>
    </source>
</evidence>
<keyword evidence="2" id="KW-0808">Transferase</keyword>
<dbReference type="PANTHER" id="PTHR11647">
    <property type="entry name" value="HYDRANTOINASE/DIHYDROPYRIMIDINASE FAMILY MEMBER"/>
    <property type="match status" value="1"/>
</dbReference>
<evidence type="ECO:0000313" key="3">
    <source>
        <dbReference type="Proteomes" id="UP000315017"/>
    </source>
</evidence>
<dbReference type="SUPFAM" id="SSF51338">
    <property type="entry name" value="Composite domain of metallo-dependent hydrolases"/>
    <property type="match status" value="2"/>
</dbReference>
<sequence>MNQEFLLITGGTVYDPANGIDGQVRDLWIAGGKLVAAPTDPTIRPNRTLDARGLVVMPGGVDMHCHIAGSKVNAGRKMRAAEKRTAEKVERTELTRSGTLGSVPSTFATGYKYLGMGYTTAFDAAVTPLLARHTHEEFADTPCLDKGFFVLTGNNHYILNAIRDSEPERVKNFLAWLLSAAKGYAPKIVNPGGVEVWKQLPSGNVTGLDEKVGHFDVTPRQIVREIVRAANELNLPHPAHIHCNQLGMPGNWQTTLETMRALEGYRGHLTHIQFHSYGGGDGDENTFNSKVAQLADYVNSHPNITVDVGQVLFGETTSMTGDGPLGYYLANLSQSKWYSNDTEMESGCGVSPIKYRNKNLVSGLQWAIGLEWYLLVSDPWRVAMSTDHPNGGSFLAYPQIIRLLMDRSFREEALARCHPEVRKRSQLGDLTREYTLQEICIITRAGPARMLGLKHKGHLGIGADADITLYSPHDDKQRMFEMPRYVLKAGEVLIDDGELRATPFGKTIHVAPAYDSARVPHIRDWFQEHYSLQFANYPVAVDELAAVEVVS</sequence>
<dbReference type="InterPro" id="IPR013108">
    <property type="entry name" value="Amidohydro_3"/>
</dbReference>
<dbReference type="PIRSF" id="PIRSF006453">
    <property type="entry name" value="FwdA"/>
    <property type="match status" value="1"/>
</dbReference>
<dbReference type="InterPro" id="IPR011059">
    <property type="entry name" value="Metal-dep_hydrolase_composite"/>
</dbReference>
<name>A0A517YBQ6_9BACT</name>
<dbReference type="GO" id="GO:0016740">
    <property type="term" value="F:transferase activity"/>
    <property type="evidence" value="ECO:0007669"/>
    <property type="project" value="UniProtKB-KW"/>
</dbReference>
<dbReference type="KEGG" id="aagg:ETAA8_26970"/>
<organism evidence="2 3">
    <name type="scientific">Anatilimnocola aggregata</name>
    <dbReference type="NCBI Taxonomy" id="2528021"/>
    <lineage>
        <taxon>Bacteria</taxon>
        <taxon>Pseudomonadati</taxon>
        <taxon>Planctomycetota</taxon>
        <taxon>Planctomycetia</taxon>
        <taxon>Pirellulales</taxon>
        <taxon>Pirellulaceae</taxon>
        <taxon>Anatilimnocola</taxon>
    </lineage>
</organism>
<dbReference type="InterPro" id="IPR050378">
    <property type="entry name" value="Metallo-dep_Hydrolases_sf"/>
</dbReference>
<dbReference type="NCBIfam" id="TIGR03121">
    <property type="entry name" value="one_C_dehyd_A"/>
    <property type="match status" value="1"/>
</dbReference>
<keyword evidence="2" id="KW-0378">Hydrolase</keyword>
<accession>A0A517YBQ6</accession>
<dbReference type="EMBL" id="CP036274">
    <property type="protein sequence ID" value="QDU27609.1"/>
    <property type="molecule type" value="Genomic_DNA"/>
</dbReference>
<dbReference type="Pfam" id="PF07969">
    <property type="entry name" value="Amidohydro_3"/>
    <property type="match status" value="1"/>
</dbReference>
<feature type="domain" description="Amidohydrolase 3" evidence="1">
    <location>
        <begin position="48"/>
        <end position="493"/>
    </location>
</feature>
<protein>
    <submittedName>
        <fullName evidence="2">Formyltransferase/hydrolase complex Fhc subunit A</fullName>
        <ecNumber evidence="2">3.5.1.-</ecNumber>
    </submittedName>
</protein>
<gene>
    <name evidence="2" type="primary">fhcA</name>
    <name evidence="2" type="ORF">ETAA8_26970</name>
</gene>
<dbReference type="InterPro" id="IPR012027">
    <property type="entry name" value="Formylmethanofuran_DH_asu"/>
</dbReference>
<dbReference type="Gene3D" id="2.30.40.10">
    <property type="entry name" value="Urease, subunit C, domain 1"/>
    <property type="match status" value="1"/>
</dbReference>
<keyword evidence="3" id="KW-1185">Reference proteome</keyword>
<dbReference type="OrthoDB" id="9775607at2"/>
<dbReference type="EC" id="3.5.1.-" evidence="2"/>
<evidence type="ECO:0000313" key="2">
    <source>
        <dbReference type="EMBL" id="QDU27609.1"/>
    </source>
</evidence>
<dbReference type="SUPFAM" id="SSF51556">
    <property type="entry name" value="Metallo-dependent hydrolases"/>
    <property type="match status" value="1"/>
</dbReference>
<dbReference type="RefSeq" id="WP_145088570.1">
    <property type="nucleotide sequence ID" value="NZ_CP036274.1"/>
</dbReference>
<dbReference type="AlphaFoldDB" id="A0A517YBQ6"/>
<reference evidence="2 3" key="1">
    <citation type="submission" date="2019-02" db="EMBL/GenBank/DDBJ databases">
        <title>Deep-cultivation of Planctomycetes and their phenomic and genomic characterization uncovers novel biology.</title>
        <authorList>
            <person name="Wiegand S."/>
            <person name="Jogler M."/>
            <person name="Boedeker C."/>
            <person name="Pinto D."/>
            <person name="Vollmers J."/>
            <person name="Rivas-Marin E."/>
            <person name="Kohn T."/>
            <person name="Peeters S.H."/>
            <person name="Heuer A."/>
            <person name="Rast P."/>
            <person name="Oberbeckmann S."/>
            <person name="Bunk B."/>
            <person name="Jeske O."/>
            <person name="Meyerdierks A."/>
            <person name="Storesund J.E."/>
            <person name="Kallscheuer N."/>
            <person name="Luecker S."/>
            <person name="Lage O.M."/>
            <person name="Pohl T."/>
            <person name="Merkel B.J."/>
            <person name="Hornburger P."/>
            <person name="Mueller R.-W."/>
            <person name="Bruemmer F."/>
            <person name="Labrenz M."/>
            <person name="Spormann A.M."/>
            <person name="Op den Camp H."/>
            <person name="Overmann J."/>
            <person name="Amann R."/>
            <person name="Jetten M.S.M."/>
            <person name="Mascher T."/>
            <person name="Medema M.H."/>
            <person name="Devos D.P."/>
            <person name="Kaster A.-K."/>
            <person name="Ovreas L."/>
            <person name="Rohde M."/>
            <person name="Galperin M.Y."/>
            <person name="Jogler C."/>
        </authorList>
    </citation>
    <scope>NUCLEOTIDE SEQUENCE [LARGE SCALE GENOMIC DNA]</scope>
    <source>
        <strain evidence="2 3">ETA_A8</strain>
    </source>
</reference>
<dbReference type="GO" id="GO:0016810">
    <property type="term" value="F:hydrolase activity, acting on carbon-nitrogen (but not peptide) bonds"/>
    <property type="evidence" value="ECO:0007669"/>
    <property type="project" value="InterPro"/>
</dbReference>
<proteinExistence type="predicted"/>
<dbReference type="InterPro" id="IPR032466">
    <property type="entry name" value="Metal_Hydrolase"/>
</dbReference>
<dbReference type="PANTHER" id="PTHR11647:SF1">
    <property type="entry name" value="COLLAPSIN RESPONSE MEDIATOR PROTEIN"/>
    <property type="match status" value="1"/>
</dbReference>
<dbReference type="Proteomes" id="UP000315017">
    <property type="component" value="Chromosome"/>
</dbReference>